<evidence type="ECO:0000313" key="5">
    <source>
        <dbReference type="EMBL" id="CAB3969188.1"/>
    </source>
</evidence>
<dbReference type="PANTHER" id="PTHR42790">
    <property type="entry name" value="AMINOTRANSFERASE"/>
    <property type="match status" value="1"/>
</dbReference>
<proteinExistence type="predicted"/>
<dbReference type="Proteomes" id="UP000494322">
    <property type="component" value="Unassembled WGS sequence"/>
</dbReference>
<protein>
    <submittedName>
        <fullName evidence="5">2-aminoadipate aminotransferase</fullName>
    </submittedName>
</protein>
<dbReference type="AlphaFoldDB" id="A0A6J5JC41"/>
<evidence type="ECO:0000256" key="1">
    <source>
        <dbReference type="ARBA" id="ARBA00001933"/>
    </source>
</evidence>
<name>A0A6J5JC41_9BURK</name>
<dbReference type="InterPro" id="IPR050859">
    <property type="entry name" value="Class-I_PLP-dep_aminotransf"/>
</dbReference>
<sequence>MPGRVRRLRVQREVTIDAIARHFPAGTRMSQPPGGMLLWIALPDGVRSDALFDAALAHGVRIAPGSIFSNSDRFDRFDGYIRRACTRVSDAAHEAAFETLGRLVREATAAT</sequence>
<evidence type="ECO:0000256" key="4">
    <source>
        <dbReference type="ARBA" id="ARBA00022898"/>
    </source>
</evidence>
<organism evidence="5 6">
    <name type="scientific">Burkholderia cenocepacia</name>
    <dbReference type="NCBI Taxonomy" id="95486"/>
    <lineage>
        <taxon>Bacteria</taxon>
        <taxon>Pseudomonadati</taxon>
        <taxon>Pseudomonadota</taxon>
        <taxon>Betaproteobacteria</taxon>
        <taxon>Burkholderiales</taxon>
        <taxon>Burkholderiaceae</taxon>
        <taxon>Burkholderia</taxon>
        <taxon>Burkholderia cepacia complex</taxon>
    </lineage>
</organism>
<reference evidence="5 6" key="1">
    <citation type="submission" date="2020-04" db="EMBL/GenBank/DDBJ databases">
        <authorList>
            <person name="Depoorter E."/>
        </authorList>
    </citation>
    <scope>NUCLEOTIDE SEQUENCE [LARGE SCALE GENOMIC DNA]</scope>
    <source>
        <strain evidence="5 6">BCC0132</strain>
    </source>
</reference>
<keyword evidence="2 5" id="KW-0032">Aminotransferase</keyword>
<dbReference type="PANTHER" id="PTHR42790:SF9">
    <property type="entry name" value="GNTR FAMILY REGULATORY PROTEIN"/>
    <property type="match status" value="1"/>
</dbReference>
<evidence type="ECO:0000256" key="2">
    <source>
        <dbReference type="ARBA" id="ARBA00022576"/>
    </source>
</evidence>
<accession>A0A6J5JC41</accession>
<evidence type="ECO:0000313" key="6">
    <source>
        <dbReference type="Proteomes" id="UP000494322"/>
    </source>
</evidence>
<dbReference type="InterPro" id="IPR015422">
    <property type="entry name" value="PyrdxlP-dep_Trfase_small"/>
</dbReference>
<dbReference type="EMBL" id="CABWIK020000020">
    <property type="protein sequence ID" value="CAB3969188.1"/>
    <property type="molecule type" value="Genomic_DNA"/>
</dbReference>
<keyword evidence="4" id="KW-0663">Pyridoxal phosphate</keyword>
<gene>
    <name evidence="5" type="ORF">BCO9919_03658</name>
</gene>
<dbReference type="SUPFAM" id="SSF53383">
    <property type="entry name" value="PLP-dependent transferases"/>
    <property type="match status" value="1"/>
</dbReference>
<keyword evidence="3 5" id="KW-0808">Transferase</keyword>
<dbReference type="GO" id="GO:0008483">
    <property type="term" value="F:transaminase activity"/>
    <property type="evidence" value="ECO:0007669"/>
    <property type="project" value="UniProtKB-KW"/>
</dbReference>
<comment type="cofactor">
    <cofactor evidence="1">
        <name>pyridoxal 5'-phosphate</name>
        <dbReference type="ChEBI" id="CHEBI:597326"/>
    </cofactor>
</comment>
<evidence type="ECO:0000256" key="3">
    <source>
        <dbReference type="ARBA" id="ARBA00022679"/>
    </source>
</evidence>
<dbReference type="InterPro" id="IPR015424">
    <property type="entry name" value="PyrdxlP-dep_Trfase"/>
</dbReference>
<dbReference type="GO" id="GO:1901605">
    <property type="term" value="P:alpha-amino acid metabolic process"/>
    <property type="evidence" value="ECO:0007669"/>
    <property type="project" value="TreeGrafter"/>
</dbReference>
<dbReference type="Gene3D" id="3.90.1150.10">
    <property type="entry name" value="Aspartate Aminotransferase, domain 1"/>
    <property type="match status" value="1"/>
</dbReference>